<dbReference type="GO" id="GO:0005524">
    <property type="term" value="F:ATP binding"/>
    <property type="evidence" value="ECO:0007669"/>
    <property type="project" value="UniProtKB-KW"/>
</dbReference>
<protein>
    <submittedName>
        <fullName evidence="5">ABC transporter ATP-binding protein</fullName>
    </submittedName>
</protein>
<evidence type="ECO:0000313" key="5">
    <source>
        <dbReference type="EMBL" id="WIM70895.1"/>
    </source>
</evidence>
<keyword evidence="6" id="KW-1185">Reference proteome</keyword>
<dbReference type="SUPFAM" id="SSF52540">
    <property type="entry name" value="P-loop containing nucleoside triphosphate hydrolases"/>
    <property type="match status" value="1"/>
</dbReference>
<evidence type="ECO:0000313" key="6">
    <source>
        <dbReference type="Proteomes" id="UP001238805"/>
    </source>
</evidence>
<dbReference type="InterPro" id="IPR003439">
    <property type="entry name" value="ABC_transporter-like_ATP-bd"/>
</dbReference>
<organism evidence="5 6">
    <name type="scientific">Corynebacterium suedekumii</name>
    <dbReference type="NCBI Taxonomy" id="3049801"/>
    <lineage>
        <taxon>Bacteria</taxon>
        <taxon>Bacillati</taxon>
        <taxon>Actinomycetota</taxon>
        <taxon>Actinomycetes</taxon>
        <taxon>Mycobacteriales</taxon>
        <taxon>Corynebacteriaceae</taxon>
        <taxon>Corynebacterium</taxon>
    </lineage>
</organism>
<dbReference type="PANTHER" id="PTHR43158:SF2">
    <property type="entry name" value="SKFA PEPTIDE EXPORT ATP-BINDING PROTEIN SKFE"/>
    <property type="match status" value="1"/>
</dbReference>
<reference evidence="5 6" key="1">
    <citation type="submission" date="2023-05" db="EMBL/GenBank/DDBJ databases">
        <title>Corynebacterium suedekumii sp. nov. and Corynebacterium breve sp. nov. isolated from raw cow's milk.</title>
        <authorList>
            <person name="Baer M.K."/>
            <person name="Mehl L."/>
            <person name="Hellmuth R."/>
            <person name="Marke G."/>
            <person name="Lipski A."/>
        </authorList>
    </citation>
    <scope>NUCLEOTIDE SEQUENCE [LARGE SCALE GENOMIC DNA]</scope>
    <source>
        <strain evidence="5 6">LM112</strain>
    </source>
</reference>
<dbReference type="PANTHER" id="PTHR43158">
    <property type="entry name" value="SKFA PEPTIDE EXPORT ATP-BINDING PROTEIN SKFE"/>
    <property type="match status" value="1"/>
</dbReference>
<dbReference type="PROSITE" id="PS50893">
    <property type="entry name" value="ABC_TRANSPORTER_2"/>
    <property type="match status" value="1"/>
</dbReference>
<dbReference type="RefSeq" id="WP_284875475.1">
    <property type="nucleotide sequence ID" value="NZ_CP126970.1"/>
</dbReference>
<evidence type="ECO:0000259" key="4">
    <source>
        <dbReference type="PROSITE" id="PS50893"/>
    </source>
</evidence>
<evidence type="ECO:0000256" key="3">
    <source>
        <dbReference type="SAM" id="MobiDB-lite"/>
    </source>
</evidence>
<dbReference type="InterPro" id="IPR003593">
    <property type="entry name" value="AAA+_ATPase"/>
</dbReference>
<keyword evidence="2 5" id="KW-0067">ATP-binding</keyword>
<name>A0ABY8VTK3_9CORY</name>
<keyword evidence="1" id="KW-0547">Nucleotide-binding</keyword>
<dbReference type="Pfam" id="PF00005">
    <property type="entry name" value="ABC_tran"/>
    <property type="match status" value="1"/>
</dbReference>
<feature type="compositionally biased region" description="Basic residues" evidence="3">
    <location>
        <begin position="306"/>
        <end position="316"/>
    </location>
</feature>
<dbReference type="Gene3D" id="3.40.50.300">
    <property type="entry name" value="P-loop containing nucleotide triphosphate hydrolases"/>
    <property type="match status" value="1"/>
</dbReference>
<gene>
    <name evidence="5" type="ORF">QP029_03490</name>
</gene>
<accession>A0ABY8VTK3</accession>
<dbReference type="InterPro" id="IPR027417">
    <property type="entry name" value="P-loop_NTPase"/>
</dbReference>
<sequence length="342" mass="37532">MTTDLIHGLIGPNGAGKTTLLRVLAGQLRSEGDLTVFGERPFDNPEVLDRAVLAGIDAPIPASWPVRKILAVGSARHVTWDADRAEELVTRFDLPTGRNYSELSRGQKSAASLVFACASGCELMLLDEPYLGLDTAKREAFYRTIREEMERLPRTITMSTHHLHESERLLDTVLYLEDGHLTLAGPVEDLAEQILELTGPAEEVNRVISRLGNVPELRREDMSIGRRSIIDLRATPERADAAFDTARQTGGKVRVSEVTLEQAVLALEVITDEPRRRQRPTVPTAHAHRRDGGVTPRGTGDPVVRRGLRRRIRTGRHGMVGGGNRTPGPPCSHVGALPGDWA</sequence>
<evidence type="ECO:0000256" key="2">
    <source>
        <dbReference type="ARBA" id="ARBA00022840"/>
    </source>
</evidence>
<dbReference type="SMART" id="SM00382">
    <property type="entry name" value="AAA"/>
    <property type="match status" value="1"/>
</dbReference>
<feature type="domain" description="ABC transporter" evidence="4">
    <location>
        <begin position="1"/>
        <end position="203"/>
    </location>
</feature>
<dbReference type="EMBL" id="CP126970">
    <property type="protein sequence ID" value="WIM70895.1"/>
    <property type="molecule type" value="Genomic_DNA"/>
</dbReference>
<feature type="region of interest" description="Disordered" evidence="3">
    <location>
        <begin position="275"/>
        <end position="342"/>
    </location>
</feature>
<proteinExistence type="predicted"/>
<evidence type="ECO:0000256" key="1">
    <source>
        <dbReference type="ARBA" id="ARBA00022741"/>
    </source>
</evidence>
<dbReference type="Proteomes" id="UP001238805">
    <property type="component" value="Chromosome"/>
</dbReference>